<organism evidence="10 11">
    <name type="scientific">Amycolatopsis methanolica 239</name>
    <dbReference type="NCBI Taxonomy" id="1068978"/>
    <lineage>
        <taxon>Bacteria</taxon>
        <taxon>Bacillati</taxon>
        <taxon>Actinomycetota</taxon>
        <taxon>Actinomycetes</taxon>
        <taxon>Pseudonocardiales</taxon>
        <taxon>Pseudonocardiaceae</taxon>
        <taxon>Amycolatopsis</taxon>
        <taxon>Amycolatopsis methanolica group</taxon>
    </lineage>
</organism>
<dbReference type="Pfam" id="PF02574">
    <property type="entry name" value="S-methyl_trans"/>
    <property type="match status" value="1"/>
</dbReference>
<dbReference type="RefSeq" id="WP_017981738.1">
    <property type="nucleotide sequence ID" value="NZ_AQUL01000001.1"/>
</dbReference>
<accession>A0A076MY08</accession>
<evidence type="ECO:0000256" key="2">
    <source>
        <dbReference type="ARBA" id="ARBA00004777"/>
    </source>
</evidence>
<dbReference type="KEGG" id="amq:AMETH_2430"/>
<dbReference type="STRING" id="1068978.AMETH_2430"/>
<feature type="binding site" evidence="8">
    <location>
        <position position="274"/>
    </location>
    <ligand>
        <name>Zn(2+)</name>
        <dbReference type="ChEBI" id="CHEBI:29105"/>
    </ligand>
</feature>
<feature type="domain" description="Hcy-binding" evidence="9">
    <location>
        <begin position="2"/>
        <end position="289"/>
    </location>
</feature>
<dbReference type="eggNOG" id="COG0646">
    <property type="taxonomic scope" value="Bacteria"/>
</dbReference>
<evidence type="ECO:0000259" key="9">
    <source>
        <dbReference type="PROSITE" id="PS50970"/>
    </source>
</evidence>
<protein>
    <submittedName>
        <fullName evidence="10">Methionine synthase</fullName>
    </submittedName>
</protein>
<keyword evidence="8" id="KW-0479">Metal-binding</keyword>
<dbReference type="PROSITE" id="PS50970">
    <property type="entry name" value="HCY"/>
    <property type="match status" value="1"/>
</dbReference>
<evidence type="ECO:0000256" key="6">
    <source>
        <dbReference type="ARBA" id="ARBA00022827"/>
    </source>
</evidence>
<evidence type="ECO:0000256" key="4">
    <source>
        <dbReference type="ARBA" id="ARBA00022630"/>
    </source>
</evidence>
<dbReference type="HOGENOM" id="CLU_453272_0_0_11"/>
<dbReference type="Pfam" id="PF02219">
    <property type="entry name" value="MTHFR"/>
    <property type="match status" value="1"/>
</dbReference>
<name>A0A076MY08_AMYME</name>
<dbReference type="GO" id="GO:0006555">
    <property type="term" value="P:methionine metabolic process"/>
    <property type="evidence" value="ECO:0007669"/>
    <property type="project" value="InterPro"/>
</dbReference>
<dbReference type="GO" id="GO:0008168">
    <property type="term" value="F:methyltransferase activity"/>
    <property type="evidence" value="ECO:0007669"/>
    <property type="project" value="UniProtKB-UniRule"/>
</dbReference>
<proteinExistence type="predicted"/>
<feature type="binding site" evidence="8">
    <location>
        <position position="209"/>
    </location>
    <ligand>
        <name>Zn(2+)</name>
        <dbReference type="ChEBI" id="CHEBI:29105"/>
    </ligand>
</feature>
<keyword evidence="3 8" id="KW-0489">Methyltransferase</keyword>
<dbReference type="UniPathway" id="UPA00193"/>
<reference evidence="10 11" key="1">
    <citation type="submission" date="2014-07" db="EMBL/GenBank/DDBJ databases">
        <title>Whole Genome Sequence of the Amycolatopsis methanolica 239.</title>
        <authorList>
            <person name="Tang B."/>
        </authorList>
    </citation>
    <scope>NUCLEOTIDE SEQUENCE [LARGE SCALE GENOMIC DNA]</scope>
    <source>
        <strain evidence="10 11">239</strain>
    </source>
</reference>
<evidence type="ECO:0000313" key="10">
    <source>
        <dbReference type="EMBL" id="AIJ22522.1"/>
    </source>
</evidence>
<keyword evidence="7" id="KW-0560">Oxidoreductase</keyword>
<dbReference type="SUPFAM" id="SSF82282">
    <property type="entry name" value="Homocysteine S-methyltransferase"/>
    <property type="match status" value="1"/>
</dbReference>
<evidence type="ECO:0000256" key="7">
    <source>
        <dbReference type="ARBA" id="ARBA00023002"/>
    </source>
</evidence>
<keyword evidence="8" id="KW-0862">Zinc</keyword>
<dbReference type="InterPro" id="IPR029041">
    <property type="entry name" value="FAD-linked_oxidoreductase-like"/>
</dbReference>
<dbReference type="Proteomes" id="UP000062973">
    <property type="component" value="Chromosome"/>
</dbReference>
<dbReference type="GO" id="GO:0046872">
    <property type="term" value="F:metal ion binding"/>
    <property type="evidence" value="ECO:0007669"/>
    <property type="project" value="UniProtKB-KW"/>
</dbReference>
<dbReference type="InterPro" id="IPR003171">
    <property type="entry name" value="Mehydrof_redctse-like"/>
</dbReference>
<dbReference type="eggNOG" id="COG0685">
    <property type="taxonomic scope" value="Bacteria"/>
</dbReference>
<keyword evidence="11" id="KW-1185">Reference proteome</keyword>
<keyword evidence="4" id="KW-0285">Flavoprotein</keyword>
<dbReference type="GO" id="GO:0004489">
    <property type="term" value="F:methylenetetrahydrofolate reductase [NAD(P)H] activity"/>
    <property type="evidence" value="ECO:0007669"/>
    <property type="project" value="InterPro"/>
</dbReference>
<dbReference type="PATRIC" id="fig|1068978.7.peg.2597"/>
<comment type="cofactor">
    <cofactor evidence="8">
        <name>Zn(2+)</name>
        <dbReference type="ChEBI" id="CHEBI:29105"/>
    </cofactor>
</comment>
<comment type="cofactor">
    <cofactor evidence="1">
        <name>FAD</name>
        <dbReference type="ChEBI" id="CHEBI:57692"/>
    </cofactor>
</comment>
<dbReference type="InterPro" id="IPR036589">
    <property type="entry name" value="HCY_dom_sf"/>
</dbReference>
<keyword evidence="5 8" id="KW-0808">Transferase</keyword>
<dbReference type="InterPro" id="IPR003726">
    <property type="entry name" value="HCY_dom"/>
</dbReference>
<sequence>MRGRFAEQLSERVLVFDGAMGTVLHVAGNSLDRALPELTLSNPELVSTIHESYVAAGADVLLTNTFGANRLRLAEHGCSVSARDINLAAVRLARQARRGVHRTIFVAGSVSPAVSSSARAGVRADERAEVVREQVQALVDGGVDLLVLETFGHLDELVEAITVAAEVTDLPIVAQATFTSDGLTPAGETPREVVKALTGLPVTAVGANCTVGPQRMLAILDGLRDAGDLPVGVHPNAGMPRRTGRRFTYPAARAHFGRYARRFAEHGAAMIGGCCGTTPGHIREVVARLSDLRPRQANPVTAVPKPRPAPPQSPLARRLARPGFVLATQVTPHGEPEDVERVRGAGLALVRGNFGEALRLEREAGVDTITTVTAWDRSLAALQADLLGAHAFGLRTVVCETGTPVPLGDYPGADGIWEVDSVGLIGLLAGLNSGRDHAGLTLATRTAFHIGARVNPGAEDPDAELSRTKAKIAAGAQFLITRPVYELEGLSRMVTELSGVDIPVLVAIAPLSGFAEAEYLAYEVPDVTIPPRALSELEAAGKREAEVGLALAAELLDGARDLVRGAVVVADEHPGKIESLLRQEKSVLQL</sequence>
<evidence type="ECO:0000256" key="5">
    <source>
        <dbReference type="ARBA" id="ARBA00022679"/>
    </source>
</evidence>
<dbReference type="EMBL" id="CP009110">
    <property type="protein sequence ID" value="AIJ22522.1"/>
    <property type="molecule type" value="Genomic_DNA"/>
</dbReference>
<dbReference type="GO" id="GO:0032259">
    <property type="term" value="P:methylation"/>
    <property type="evidence" value="ECO:0007669"/>
    <property type="project" value="UniProtKB-KW"/>
</dbReference>
<dbReference type="PANTHER" id="PTHR11103">
    <property type="entry name" value="SLR1189 PROTEIN"/>
    <property type="match status" value="1"/>
</dbReference>
<dbReference type="PANTHER" id="PTHR11103:SF18">
    <property type="entry name" value="SLR1189 PROTEIN"/>
    <property type="match status" value="1"/>
</dbReference>
<comment type="pathway">
    <text evidence="2">One-carbon metabolism; tetrahydrofolate interconversion.</text>
</comment>
<dbReference type="GO" id="GO:0035999">
    <property type="term" value="P:tetrahydrofolate interconversion"/>
    <property type="evidence" value="ECO:0007669"/>
    <property type="project" value="UniProtKB-UniPathway"/>
</dbReference>
<dbReference type="SUPFAM" id="SSF51730">
    <property type="entry name" value="FAD-linked oxidoreductase"/>
    <property type="match status" value="1"/>
</dbReference>
<evidence type="ECO:0000256" key="1">
    <source>
        <dbReference type="ARBA" id="ARBA00001974"/>
    </source>
</evidence>
<dbReference type="AlphaFoldDB" id="A0A076MY08"/>
<dbReference type="Gene3D" id="3.20.20.220">
    <property type="match status" value="1"/>
</dbReference>
<feature type="binding site" evidence="8">
    <location>
        <position position="275"/>
    </location>
    <ligand>
        <name>Zn(2+)</name>
        <dbReference type="ChEBI" id="CHEBI:29105"/>
    </ligand>
</feature>
<gene>
    <name evidence="10" type="ORF">AMETH_2430</name>
</gene>
<keyword evidence="6" id="KW-0274">FAD</keyword>
<evidence type="ECO:0000313" key="11">
    <source>
        <dbReference type="Proteomes" id="UP000062973"/>
    </source>
</evidence>
<evidence type="ECO:0000256" key="8">
    <source>
        <dbReference type="PROSITE-ProRule" id="PRU00333"/>
    </source>
</evidence>
<evidence type="ECO:0000256" key="3">
    <source>
        <dbReference type="ARBA" id="ARBA00022603"/>
    </source>
</evidence>
<dbReference type="OrthoDB" id="9803687at2"/>
<dbReference type="Gene3D" id="3.20.20.330">
    <property type="entry name" value="Homocysteine-binding-like domain"/>
    <property type="match status" value="1"/>
</dbReference>